<dbReference type="AlphaFoldDB" id="A0A9P0YNK0"/>
<dbReference type="InterPro" id="IPR036910">
    <property type="entry name" value="HMG_box_dom_sf"/>
</dbReference>
<keyword evidence="1" id="KW-0238">DNA-binding</keyword>
<protein>
    <recommendedName>
        <fullName evidence="3">HMG box domain-containing protein</fullName>
    </recommendedName>
</protein>
<dbReference type="EMBL" id="CAMAPE010000005">
    <property type="protein sequence ID" value="CAH9069685.1"/>
    <property type="molecule type" value="Genomic_DNA"/>
</dbReference>
<organism evidence="4 5">
    <name type="scientific">Cuscuta europaea</name>
    <name type="common">European dodder</name>
    <dbReference type="NCBI Taxonomy" id="41803"/>
    <lineage>
        <taxon>Eukaryota</taxon>
        <taxon>Viridiplantae</taxon>
        <taxon>Streptophyta</taxon>
        <taxon>Embryophyta</taxon>
        <taxon>Tracheophyta</taxon>
        <taxon>Spermatophyta</taxon>
        <taxon>Magnoliopsida</taxon>
        <taxon>eudicotyledons</taxon>
        <taxon>Gunneridae</taxon>
        <taxon>Pentapetalae</taxon>
        <taxon>asterids</taxon>
        <taxon>lamiids</taxon>
        <taxon>Solanales</taxon>
        <taxon>Convolvulaceae</taxon>
        <taxon>Cuscuteae</taxon>
        <taxon>Cuscuta</taxon>
        <taxon>Cuscuta subgen. Cuscuta</taxon>
    </lineage>
</organism>
<proteinExistence type="predicted"/>
<dbReference type="GO" id="GO:0003677">
    <property type="term" value="F:DNA binding"/>
    <property type="evidence" value="ECO:0007669"/>
    <property type="project" value="UniProtKB-UniRule"/>
</dbReference>
<feature type="compositionally biased region" description="Basic and acidic residues" evidence="2">
    <location>
        <begin position="58"/>
        <end position="73"/>
    </location>
</feature>
<dbReference type="PANTHER" id="PTHR47658:SF2">
    <property type="entry name" value="HMG-BOX (HIGH MOBILITY GROUP) DNA-BINDING FAMILY PROTEIN"/>
    <property type="match status" value="1"/>
</dbReference>
<accession>A0A9P0YNK0</accession>
<keyword evidence="5" id="KW-1185">Reference proteome</keyword>
<reference evidence="4" key="1">
    <citation type="submission" date="2022-07" db="EMBL/GenBank/DDBJ databases">
        <authorList>
            <person name="Macas J."/>
            <person name="Novak P."/>
            <person name="Neumann P."/>
        </authorList>
    </citation>
    <scope>NUCLEOTIDE SEQUENCE</scope>
</reference>
<name>A0A9P0YNK0_CUSEU</name>
<evidence type="ECO:0000256" key="1">
    <source>
        <dbReference type="PROSITE-ProRule" id="PRU00267"/>
    </source>
</evidence>
<dbReference type="PROSITE" id="PS50118">
    <property type="entry name" value="HMG_BOX_2"/>
    <property type="match status" value="1"/>
</dbReference>
<dbReference type="GO" id="GO:0010197">
    <property type="term" value="P:polar nucleus fusion"/>
    <property type="evidence" value="ECO:0007669"/>
    <property type="project" value="TreeGrafter"/>
</dbReference>
<dbReference type="Gene3D" id="1.10.30.10">
    <property type="entry name" value="High mobility group box domain"/>
    <property type="match status" value="1"/>
</dbReference>
<dbReference type="GO" id="GO:0005634">
    <property type="term" value="C:nucleus"/>
    <property type="evidence" value="ECO:0007669"/>
    <property type="project" value="UniProtKB-UniRule"/>
</dbReference>
<evidence type="ECO:0000313" key="5">
    <source>
        <dbReference type="Proteomes" id="UP001152484"/>
    </source>
</evidence>
<feature type="region of interest" description="Disordered" evidence="2">
    <location>
        <begin position="53"/>
        <end position="73"/>
    </location>
</feature>
<comment type="caution">
    <text evidence="4">The sequence shown here is derived from an EMBL/GenBank/DDBJ whole genome shotgun (WGS) entry which is preliminary data.</text>
</comment>
<dbReference type="PANTHER" id="PTHR47658">
    <property type="entry name" value="HIGH MOBILITY GROUP B PROTEIN 12-RELATED"/>
    <property type="match status" value="1"/>
</dbReference>
<feature type="domain" description="HMG box" evidence="3">
    <location>
        <begin position="75"/>
        <end position="139"/>
    </location>
</feature>
<dbReference type="SUPFAM" id="SSF47095">
    <property type="entry name" value="HMG-box"/>
    <property type="match status" value="1"/>
</dbReference>
<dbReference type="Proteomes" id="UP001152484">
    <property type="component" value="Unassembled WGS sequence"/>
</dbReference>
<sequence>MVAPRKRVHAILIRRGPDGSAFQQCESCGLSVAISLADLHECGDKRNAVKKAKSQCQSKERKGQTSRNGEELRFQDQPRSAFRLFMEEFEKTCHDENEIDVDRRGFQTWRNMSKMERKPYEVRAAKICSAYLKCLIEEENNMMPVNDEADSAEVRNYDEDSDGFLRYDSEESKSLSSYLKWKSKHEWLFH</sequence>
<evidence type="ECO:0000256" key="2">
    <source>
        <dbReference type="SAM" id="MobiDB-lite"/>
    </source>
</evidence>
<dbReference type="InterPro" id="IPR009071">
    <property type="entry name" value="HMG_box_dom"/>
</dbReference>
<gene>
    <name evidence="4" type="ORF">CEURO_LOCUS3329</name>
</gene>
<feature type="DNA-binding region" description="HMG box" evidence="1">
    <location>
        <begin position="75"/>
        <end position="139"/>
    </location>
</feature>
<evidence type="ECO:0000313" key="4">
    <source>
        <dbReference type="EMBL" id="CAH9069685.1"/>
    </source>
</evidence>
<evidence type="ECO:0000259" key="3">
    <source>
        <dbReference type="PROSITE" id="PS50118"/>
    </source>
</evidence>
<keyword evidence="1" id="KW-0539">Nucleus</keyword>
<dbReference type="OrthoDB" id="1919336at2759"/>